<sequence>MYMEWPIWFSTIHTAQFSVDTDIICEIVTKFSSDIFIIFRNCHKFETNILWPRILMWSLLYMTPCLDWLESQEFFASITFNLAILKLHEGVYYM</sequence>
<organism evidence="1">
    <name type="scientific">Rhizophora mucronata</name>
    <name type="common">Asiatic mangrove</name>
    <dbReference type="NCBI Taxonomy" id="61149"/>
    <lineage>
        <taxon>Eukaryota</taxon>
        <taxon>Viridiplantae</taxon>
        <taxon>Streptophyta</taxon>
        <taxon>Embryophyta</taxon>
        <taxon>Tracheophyta</taxon>
        <taxon>Spermatophyta</taxon>
        <taxon>Magnoliopsida</taxon>
        <taxon>eudicotyledons</taxon>
        <taxon>Gunneridae</taxon>
        <taxon>Pentapetalae</taxon>
        <taxon>rosids</taxon>
        <taxon>fabids</taxon>
        <taxon>Malpighiales</taxon>
        <taxon>Rhizophoraceae</taxon>
        <taxon>Rhizophora</taxon>
    </lineage>
</organism>
<dbReference type="EMBL" id="GGEC01089426">
    <property type="protein sequence ID" value="MBX69910.1"/>
    <property type="molecule type" value="Transcribed_RNA"/>
</dbReference>
<dbReference type="AlphaFoldDB" id="A0A2P2QSC2"/>
<accession>A0A2P2QSC2</accession>
<name>A0A2P2QSC2_RHIMU</name>
<evidence type="ECO:0000313" key="1">
    <source>
        <dbReference type="EMBL" id="MBX69910.1"/>
    </source>
</evidence>
<protein>
    <submittedName>
        <fullName evidence="1">Uncharacterized protein</fullName>
    </submittedName>
</protein>
<proteinExistence type="predicted"/>
<reference evidence="1" key="1">
    <citation type="submission" date="2018-02" db="EMBL/GenBank/DDBJ databases">
        <title>Rhizophora mucronata_Transcriptome.</title>
        <authorList>
            <person name="Meera S.P."/>
            <person name="Sreeshan A."/>
            <person name="Augustine A."/>
        </authorList>
    </citation>
    <scope>NUCLEOTIDE SEQUENCE</scope>
    <source>
        <tissue evidence="1">Leaf</tissue>
    </source>
</reference>